<proteinExistence type="predicted"/>
<name>A0A0M7AGY2_9HYPH</name>
<dbReference type="AlphaFoldDB" id="A0A0M7AGY2"/>
<reference evidence="2" key="1">
    <citation type="submission" date="2015-07" db="EMBL/GenBank/DDBJ databases">
        <authorList>
            <person name="Rodrigo-Torres Lidia"/>
            <person name="Arahal R.David."/>
        </authorList>
    </citation>
    <scope>NUCLEOTIDE SEQUENCE [LARGE SCALE GENOMIC DNA]</scope>
    <source>
        <strain evidence="2">CECT 5096</strain>
    </source>
</reference>
<keyword evidence="2" id="KW-1185">Reference proteome</keyword>
<evidence type="ECO:0000313" key="1">
    <source>
        <dbReference type="EMBL" id="CTQ73841.1"/>
    </source>
</evidence>
<gene>
    <name evidence="1" type="ORF">LA5096_03815</name>
</gene>
<evidence type="ECO:0000313" key="2">
    <source>
        <dbReference type="Proteomes" id="UP000049983"/>
    </source>
</evidence>
<dbReference type="GeneID" id="97671142"/>
<dbReference type="EMBL" id="CXWC01000011">
    <property type="protein sequence ID" value="CTQ73841.1"/>
    <property type="molecule type" value="Genomic_DNA"/>
</dbReference>
<accession>A0A0M7AGY2</accession>
<organism evidence="1 2">
    <name type="scientific">Roseibium album</name>
    <dbReference type="NCBI Taxonomy" id="311410"/>
    <lineage>
        <taxon>Bacteria</taxon>
        <taxon>Pseudomonadati</taxon>
        <taxon>Pseudomonadota</taxon>
        <taxon>Alphaproteobacteria</taxon>
        <taxon>Hyphomicrobiales</taxon>
        <taxon>Stappiaceae</taxon>
        <taxon>Roseibium</taxon>
    </lineage>
</organism>
<protein>
    <submittedName>
        <fullName evidence="1">Uncharacterized protein</fullName>
    </submittedName>
</protein>
<dbReference type="RefSeq" id="WP_055111903.1">
    <property type="nucleotide sequence ID" value="NZ_CANMGD010000012.1"/>
</dbReference>
<sequence length="105" mass="11656">MQFVSPVQGQFAVVVASQTSGFDALPTTDVTPEDVREMMTYLRKAKERAVAIRDHSPAGSYMESVLTRTIDGITLELSQLDYLLARKPVMLAEKGPSDRRMRPAI</sequence>
<dbReference type="STRING" id="311410.LA5095_00675"/>
<dbReference type="Proteomes" id="UP000049983">
    <property type="component" value="Unassembled WGS sequence"/>
</dbReference>
<dbReference type="OrthoDB" id="7679032at2"/>